<reference evidence="2 3" key="1">
    <citation type="journal article" date="2024" name="Commun. Biol.">
        <title>Comparative genomic analysis of thermophilic fungi reveals convergent evolutionary adaptations and gene losses.</title>
        <authorList>
            <person name="Steindorff A.S."/>
            <person name="Aguilar-Pontes M.V."/>
            <person name="Robinson A.J."/>
            <person name="Andreopoulos B."/>
            <person name="LaButti K."/>
            <person name="Kuo A."/>
            <person name="Mondo S."/>
            <person name="Riley R."/>
            <person name="Otillar R."/>
            <person name="Haridas S."/>
            <person name="Lipzen A."/>
            <person name="Grimwood J."/>
            <person name="Schmutz J."/>
            <person name="Clum A."/>
            <person name="Reid I.D."/>
            <person name="Moisan M.C."/>
            <person name="Butler G."/>
            <person name="Nguyen T.T.M."/>
            <person name="Dewar K."/>
            <person name="Conant G."/>
            <person name="Drula E."/>
            <person name="Henrissat B."/>
            <person name="Hansel C."/>
            <person name="Singer S."/>
            <person name="Hutchinson M.I."/>
            <person name="de Vries R.P."/>
            <person name="Natvig D.O."/>
            <person name="Powell A.J."/>
            <person name="Tsang A."/>
            <person name="Grigoriev I.V."/>
        </authorList>
    </citation>
    <scope>NUCLEOTIDE SEQUENCE [LARGE SCALE GENOMIC DNA]</scope>
    <source>
        <strain evidence="2 3">ATCC 24622</strain>
    </source>
</reference>
<feature type="region of interest" description="Disordered" evidence="1">
    <location>
        <begin position="740"/>
        <end position="816"/>
    </location>
</feature>
<proteinExistence type="predicted"/>
<gene>
    <name evidence="2" type="ORF">VTK73DRAFT_7313</name>
</gene>
<feature type="region of interest" description="Disordered" evidence="1">
    <location>
        <begin position="857"/>
        <end position="901"/>
    </location>
</feature>
<name>A0ABR3WF65_9PEZI</name>
<feature type="compositionally biased region" description="Polar residues" evidence="1">
    <location>
        <begin position="644"/>
        <end position="661"/>
    </location>
</feature>
<evidence type="ECO:0000313" key="3">
    <source>
        <dbReference type="Proteomes" id="UP001586593"/>
    </source>
</evidence>
<feature type="region of interest" description="Disordered" evidence="1">
    <location>
        <begin position="410"/>
        <end position="459"/>
    </location>
</feature>
<dbReference type="EMBL" id="JAZHXJ010000459">
    <property type="protein sequence ID" value="KAL1860473.1"/>
    <property type="molecule type" value="Genomic_DNA"/>
</dbReference>
<feature type="compositionally biased region" description="Polar residues" evidence="1">
    <location>
        <begin position="524"/>
        <end position="541"/>
    </location>
</feature>
<feature type="compositionally biased region" description="Polar residues" evidence="1">
    <location>
        <begin position="410"/>
        <end position="427"/>
    </location>
</feature>
<feature type="compositionally biased region" description="Low complexity" evidence="1">
    <location>
        <begin position="276"/>
        <end position="292"/>
    </location>
</feature>
<protein>
    <submittedName>
        <fullName evidence="2">Uncharacterized protein</fullName>
    </submittedName>
</protein>
<organism evidence="2 3">
    <name type="scientific">Phialemonium thermophilum</name>
    <dbReference type="NCBI Taxonomy" id="223376"/>
    <lineage>
        <taxon>Eukaryota</taxon>
        <taxon>Fungi</taxon>
        <taxon>Dikarya</taxon>
        <taxon>Ascomycota</taxon>
        <taxon>Pezizomycotina</taxon>
        <taxon>Sordariomycetes</taxon>
        <taxon>Sordariomycetidae</taxon>
        <taxon>Cephalothecales</taxon>
        <taxon>Cephalothecaceae</taxon>
        <taxon>Phialemonium</taxon>
    </lineage>
</organism>
<evidence type="ECO:0000256" key="1">
    <source>
        <dbReference type="SAM" id="MobiDB-lite"/>
    </source>
</evidence>
<feature type="compositionally biased region" description="Basic and acidic residues" evidence="1">
    <location>
        <begin position="758"/>
        <end position="769"/>
    </location>
</feature>
<evidence type="ECO:0000313" key="2">
    <source>
        <dbReference type="EMBL" id="KAL1860473.1"/>
    </source>
</evidence>
<feature type="compositionally biased region" description="Basic and acidic residues" evidence="1">
    <location>
        <begin position="742"/>
        <end position="751"/>
    </location>
</feature>
<feature type="region of interest" description="Disordered" evidence="1">
    <location>
        <begin position="376"/>
        <end position="396"/>
    </location>
</feature>
<feature type="region of interest" description="Disordered" evidence="1">
    <location>
        <begin position="675"/>
        <end position="719"/>
    </location>
</feature>
<comment type="caution">
    <text evidence="2">The sequence shown here is derived from an EMBL/GenBank/DDBJ whole genome shotgun (WGS) entry which is preliminary data.</text>
</comment>
<feature type="region of interest" description="Disordered" evidence="1">
    <location>
        <begin position="618"/>
        <end position="662"/>
    </location>
</feature>
<feature type="region of interest" description="Disordered" evidence="1">
    <location>
        <begin position="126"/>
        <end position="175"/>
    </location>
</feature>
<keyword evidence="3" id="KW-1185">Reference proteome</keyword>
<dbReference type="Proteomes" id="UP001586593">
    <property type="component" value="Unassembled WGS sequence"/>
</dbReference>
<feature type="region of interest" description="Disordered" evidence="1">
    <location>
        <begin position="520"/>
        <end position="545"/>
    </location>
</feature>
<feature type="compositionally biased region" description="Low complexity" evidence="1">
    <location>
        <begin position="380"/>
        <end position="393"/>
    </location>
</feature>
<sequence length="1161" mass="125407">MSGHEASDSPPPRKQAAFHQAVRSNGPRHSSMTRRDGAIMTQNNRSFAPGLLSPYQAQYFSGGMHPSFAVSGFHQNLGPQMHPSTQMVPLIETFVQTNGPVSDPVMAAMTAEIQESVKQRNKKVIFTNQRTQSPSYPTEDTSSFPNTGTSHVKRKAPEQGSPAAKRSRGVDGNPKPVEIATKKANESPINGTPIVSHVNNQPDILHIISRTISDTLNVIINDIKTTKRVFGLPVFVEDGHLSQKTKMNINITHDLAFRLASRLASSQYVYPHHHASASSSSTSETTTASSHAGQKVNTTFVRKVASPRQQVYATSRRRETHKAKSGSGSGKAVCVPDVVEINGEAGMYINGGKDFVVLPGLPKSLQRKATAVENKANKTLPSSLQSPAALQAAVRDGHATKADEIATLLLQSSPNGPLTSRNKSNDVCQKPPQTPTRNQRQYSKSKEREPKASFSSTYSAGLDSTLANDSAKLERAYENLSRPSSLYRQSRFSCMEEQNGMRQSLAIGTGMPFGSLDKTRNTIESDSDLSTPLKSTSSGSTRGFGLSPPQHFYSNTGNNAHCPIIFDDLHTYNGGVPAAAPGYLPDPLGFDESECRDTLSTLTSEAGAGDMLAGDVQIGVGNQSPLPTNKELPQAAAPKASDHFSPQQCGATCNNPTTQEQDGNDVETFLEAPSAKSIDASDVHIASSTPGVDPTSKPSIAPVAGTSSAAPGEAPKPDYGIVGPNAKISFDFHDTIDEEIESGGRNDHDNQNDQNMATEKDQDPDRGHMSLDGADVPVTNESMEWTRGEETAADTPLLDKDEAAGPAKTSRVQEDAHDDDIFDEILASTDIQEFADDLVKSFSFNGAFDGFCEPASSGALNGPVSQSTGAEARNPSPKKIDRIPNTMPAKENQPLSTTFTSGGLTIPATNKDVVPAPLTTQPQINTIHQAIGRSKTTAHQPLLPQKNDAASRQGALLDGETFDLEPDRITFGTLTAIHEFLQLYQLPNPFAPGFAPNSKGDTKSRRFIKGCHDEHTATHLNVDQILWGAAVHTYNSVPPRYRFAVPDAELAAYHRSKPNFWLDETEVMLGASNDSVSPPQPKPISPHYFLRRNLATLCLDPRVFRPQRRYRDKNMLTWGEVCAMRLSDDSFAKGPGVRFPEYAGPGIDWPFREADAPHLAE</sequence>
<accession>A0ABR3WF65</accession>
<feature type="region of interest" description="Disordered" evidence="1">
    <location>
        <begin position="275"/>
        <end position="331"/>
    </location>
</feature>
<feature type="region of interest" description="Disordered" evidence="1">
    <location>
        <begin position="1"/>
        <end position="38"/>
    </location>
</feature>
<feature type="compositionally biased region" description="Polar residues" evidence="1">
    <location>
        <begin position="126"/>
        <end position="150"/>
    </location>
</feature>